<gene>
    <name evidence="2" type="ORF">L486_00948</name>
</gene>
<dbReference type="AlphaFoldDB" id="A0A1B9J0I2"/>
<dbReference type="InterPro" id="IPR029058">
    <property type="entry name" value="AB_hydrolase_fold"/>
</dbReference>
<dbReference type="OrthoDB" id="202545at2759"/>
<feature type="transmembrane region" description="Helical" evidence="1">
    <location>
        <begin position="55"/>
        <end position="75"/>
    </location>
</feature>
<sequence length="308" mass="34071">MPTYIYNAIHVKADNERPSKRVWRDFKIVVSRWRDLGVICQPLPPPGTDVKLVGLLKQFALGMVFIWAVILALLAKVCSHKWSALATLHRLKGTNRRVSIEGLHGKHAYKDEAWIFINGVGTDRASLELILQALNRLFGRKVEGLHNVTLGMPYDLATCFLERDMLLMTPILDDLRKAVIKHVGNPQKKRVVLIAHSQGAILLSLLVDILLHSNLDPKSLSKIALYTLGGAADHFGISNSDNNGGLCGFGNIEHICNERDFVAQLGVLASSGVYSHFPPSSLFTDAVGRYCGKIFVREAVTGHLPVFH</sequence>
<keyword evidence="1" id="KW-1133">Transmembrane helix</keyword>
<name>A0A1B9J0I2_9TREE</name>
<evidence type="ECO:0000313" key="2">
    <source>
        <dbReference type="EMBL" id="OCF61301.1"/>
    </source>
</evidence>
<protein>
    <recommendedName>
        <fullName evidence="4">DUF676 domain-containing protein</fullName>
    </recommendedName>
</protein>
<evidence type="ECO:0000313" key="3">
    <source>
        <dbReference type="Proteomes" id="UP000092583"/>
    </source>
</evidence>
<evidence type="ECO:0008006" key="4">
    <source>
        <dbReference type="Google" id="ProtNLM"/>
    </source>
</evidence>
<keyword evidence="1" id="KW-0812">Transmembrane</keyword>
<dbReference type="PANTHER" id="PTHR42044:SF2">
    <property type="entry name" value="DUF676 DOMAIN-CONTAINING PROTEIN"/>
    <property type="match status" value="1"/>
</dbReference>
<dbReference type="STRING" id="1331196.A0A1B9J0I2"/>
<evidence type="ECO:0000256" key="1">
    <source>
        <dbReference type="SAM" id="Phobius"/>
    </source>
</evidence>
<dbReference type="Proteomes" id="UP000092583">
    <property type="component" value="Unassembled WGS sequence"/>
</dbReference>
<reference evidence="2 3" key="1">
    <citation type="submission" date="2013-07" db="EMBL/GenBank/DDBJ databases">
        <title>The Genome Sequence of Kwoniella mangroviensis CBS10435.</title>
        <authorList>
            <consortium name="The Broad Institute Genome Sequencing Platform"/>
            <person name="Cuomo C."/>
            <person name="Litvintseva A."/>
            <person name="Chen Y."/>
            <person name="Heitman J."/>
            <person name="Sun S."/>
            <person name="Springer D."/>
            <person name="Dromer F."/>
            <person name="Young S.K."/>
            <person name="Zeng Q."/>
            <person name="Gargeya S."/>
            <person name="Fitzgerald M."/>
            <person name="Abouelleil A."/>
            <person name="Alvarado L."/>
            <person name="Berlin A.M."/>
            <person name="Chapman S.B."/>
            <person name="Dewar J."/>
            <person name="Goldberg J."/>
            <person name="Griggs A."/>
            <person name="Gujja S."/>
            <person name="Hansen M."/>
            <person name="Howarth C."/>
            <person name="Imamovic A."/>
            <person name="Larimer J."/>
            <person name="McCowan C."/>
            <person name="Murphy C."/>
            <person name="Pearson M."/>
            <person name="Priest M."/>
            <person name="Roberts A."/>
            <person name="Saif S."/>
            <person name="Shea T."/>
            <person name="Sykes S."/>
            <person name="Wortman J."/>
            <person name="Nusbaum C."/>
            <person name="Birren B."/>
        </authorList>
    </citation>
    <scope>NUCLEOTIDE SEQUENCE [LARGE SCALE GENOMIC DNA]</scope>
    <source>
        <strain evidence="2 3">CBS 10435</strain>
    </source>
</reference>
<proteinExistence type="predicted"/>
<dbReference type="EMBL" id="KI669459">
    <property type="protein sequence ID" value="OCF61301.1"/>
    <property type="molecule type" value="Genomic_DNA"/>
</dbReference>
<dbReference type="PANTHER" id="PTHR42044">
    <property type="entry name" value="DUF676 DOMAIN-CONTAINING PROTEIN-RELATED"/>
    <property type="match status" value="1"/>
</dbReference>
<keyword evidence="3" id="KW-1185">Reference proteome</keyword>
<dbReference type="SUPFAM" id="SSF53474">
    <property type="entry name" value="alpha/beta-Hydrolases"/>
    <property type="match status" value="1"/>
</dbReference>
<organism evidence="2 3">
    <name type="scientific">Kwoniella mangroviensis CBS 10435</name>
    <dbReference type="NCBI Taxonomy" id="1331196"/>
    <lineage>
        <taxon>Eukaryota</taxon>
        <taxon>Fungi</taxon>
        <taxon>Dikarya</taxon>
        <taxon>Basidiomycota</taxon>
        <taxon>Agaricomycotina</taxon>
        <taxon>Tremellomycetes</taxon>
        <taxon>Tremellales</taxon>
        <taxon>Cryptococcaceae</taxon>
        <taxon>Kwoniella</taxon>
    </lineage>
</organism>
<reference evidence="3" key="2">
    <citation type="submission" date="2013-12" db="EMBL/GenBank/DDBJ databases">
        <title>Evolution of pathogenesis and genome organization in the Tremellales.</title>
        <authorList>
            <person name="Cuomo C."/>
            <person name="Litvintseva A."/>
            <person name="Heitman J."/>
            <person name="Chen Y."/>
            <person name="Sun S."/>
            <person name="Springer D."/>
            <person name="Dromer F."/>
            <person name="Young S."/>
            <person name="Zeng Q."/>
            <person name="Chapman S."/>
            <person name="Gujja S."/>
            <person name="Saif S."/>
            <person name="Birren B."/>
        </authorList>
    </citation>
    <scope>NUCLEOTIDE SEQUENCE [LARGE SCALE GENOMIC DNA]</scope>
    <source>
        <strain evidence="3">CBS 10435</strain>
    </source>
</reference>
<keyword evidence="1" id="KW-0472">Membrane</keyword>
<accession>A0A1B9J0I2</accession>